<dbReference type="InterPro" id="IPR025743">
    <property type="entry name" value="TssM1_N"/>
</dbReference>
<evidence type="ECO:0000256" key="2">
    <source>
        <dbReference type="SAM" id="Phobius"/>
    </source>
</evidence>
<feature type="domain" description="Type VI secretion system component TssM1 N-terminal" evidence="5">
    <location>
        <begin position="39"/>
        <end position="290"/>
    </location>
</feature>
<keyword evidence="2" id="KW-0472">Membrane</keyword>
<keyword evidence="2" id="KW-0812">Transmembrane</keyword>
<evidence type="ECO:0000256" key="1">
    <source>
        <dbReference type="SAM" id="MobiDB-lite"/>
    </source>
</evidence>
<dbReference type="PANTHER" id="PTHR36153:SF5">
    <property type="entry name" value="EXPORTED PROTEIN"/>
    <property type="match status" value="1"/>
</dbReference>
<evidence type="ECO:0000259" key="6">
    <source>
        <dbReference type="Pfam" id="PF21070"/>
    </source>
</evidence>
<gene>
    <name evidence="7" type="primary">tssM</name>
    <name evidence="7" type="ORF">P3W85_14150</name>
</gene>
<dbReference type="InterPro" id="IPR009612">
    <property type="entry name" value="IcmF-rel"/>
</dbReference>
<dbReference type="Pfam" id="PF06744">
    <property type="entry name" value="IcmF_C"/>
    <property type="match status" value="1"/>
</dbReference>
<accession>A0ABT6ANW5</accession>
<dbReference type="InterPro" id="IPR048677">
    <property type="entry name" value="TssM1_hel"/>
</dbReference>
<sequence>DGEAGAQAQAESAATAPVEAGPANGAATAKPPLPEGLHARLWTHLIGWLGHNRSRRPLNGVVLVLDLVTLLEQPASDRKALAILLRARLAELSRQLGTRPPLYVVLSKFDLLDGFEAFFACLPKSVREDIFGFTFTLDSVQNYDAWLTELAQRYDELIAKLNERIIDALSTAPLREREGLFSLVRQLAGMRQVLLGFLVDVLGSDRYVTPALPRGLYFSSVYQQGLLTNAFVNNASASYHIEPPVSSAQPSGRSAVYFAQQLFQRVIYPEAGLASDNLKVLADKKRALAVSLGVASLGGVLIAGGWYHYYGVNRDKALTVLERSRAFSASAIDQRADPTGRNLLAPMDQIRSAVAVYGDYRDAWPVVADMGLYQGRKIGPKVDEAYLKLLSTRFLPELAGGVMQEMEGAGADSDRQLAALRVYRMIEDRTNRRPPIVEDWMAQRWQATFPAENTVQSTLRQHLDYAMKYADADLPQYQARVGEIQRTLRQIPLPQRVYIALRRQAGESLRTPLDLRNEIGPAFDIVYKPVTTAAQPASAAAAPAPNGRIDALLTAKGYRGYFEPHSKDVVDLAVIDQWALGERRTLDYSKADRDALGVQIRELYNRDYIDTWQRNLNHLEVRDFDDITQAVDILGSVTSPAAPLRRLVETVRDNTELDRAVDAGKPRPGADGEASGAAASKAPDAVTPQVGSIVRAFAGLNDLLEARGNKPPYLDETMLAIGSVQDQVKGVHDSPNRGKAALAAVLERFSLKGPDPIGNLQRIAAGLPQPLNQQVRKLADESSQVLVIEALGELERRWDADVFRFYNERLAGRYPFSPSSREEVSLDDFAAFFGPQGKLQQFKSAYLKLFLEDNLEALHSERRGGYLVRTDVLTQLEAADRIRDAFFDSRGNFGLEFMVEPLGLTATRRSSVLNVDGQLITYSHGATHAARLIWPNTLSGGSNGESRITLVNSSGNSSGLIYRGPWSMFRLLSQARLNGATANAVDISFTASDGGMRYRVTADKTDNPFTRQLFRGFTLPRTLLADSARQTATRVAAAPQAKTAQQ</sequence>
<evidence type="ECO:0000259" key="4">
    <source>
        <dbReference type="Pfam" id="PF06761"/>
    </source>
</evidence>
<feature type="non-terminal residue" evidence="7">
    <location>
        <position position="1"/>
    </location>
</feature>
<dbReference type="RefSeq" id="WP_276265244.1">
    <property type="nucleotide sequence ID" value="NZ_JARJLM010000247.1"/>
</dbReference>
<dbReference type="Pfam" id="PF21070">
    <property type="entry name" value="IcmF_helical"/>
    <property type="match status" value="1"/>
</dbReference>
<evidence type="ECO:0000313" key="7">
    <source>
        <dbReference type="EMBL" id="MDF3834088.1"/>
    </source>
</evidence>
<keyword evidence="2" id="KW-1133">Transmembrane helix</keyword>
<dbReference type="Proteomes" id="UP001216674">
    <property type="component" value="Unassembled WGS sequence"/>
</dbReference>
<organism evidence="7 8">
    <name type="scientific">Cupriavidus basilensis</name>
    <dbReference type="NCBI Taxonomy" id="68895"/>
    <lineage>
        <taxon>Bacteria</taxon>
        <taxon>Pseudomonadati</taxon>
        <taxon>Pseudomonadota</taxon>
        <taxon>Betaproteobacteria</taxon>
        <taxon>Burkholderiales</taxon>
        <taxon>Burkholderiaceae</taxon>
        <taxon>Cupriavidus</taxon>
    </lineage>
</organism>
<feature type="domain" description="IcmF-related" evidence="4">
    <location>
        <begin position="344"/>
        <end position="655"/>
    </location>
</feature>
<feature type="region of interest" description="Disordered" evidence="1">
    <location>
        <begin position="657"/>
        <end position="685"/>
    </location>
</feature>
<comment type="caution">
    <text evidence="7">The sequence shown here is derived from an EMBL/GenBank/DDBJ whole genome shotgun (WGS) entry which is preliminary data.</text>
</comment>
<reference evidence="7 8" key="1">
    <citation type="submission" date="2023-03" db="EMBL/GenBank/DDBJ databases">
        <title>Draft assemblies of triclosan tolerant bacteria isolated from returned activated sludge.</title>
        <authorList>
            <person name="Van Hamelsveld S."/>
        </authorList>
    </citation>
    <scope>NUCLEOTIDE SEQUENCE [LARGE SCALE GENOMIC DNA]</scope>
    <source>
        <strain evidence="7 8">GW210010_S58</strain>
    </source>
</reference>
<evidence type="ECO:0000259" key="3">
    <source>
        <dbReference type="Pfam" id="PF06744"/>
    </source>
</evidence>
<feature type="region of interest" description="Disordered" evidence="1">
    <location>
        <begin position="1"/>
        <end position="30"/>
    </location>
</feature>
<dbReference type="Pfam" id="PF06761">
    <property type="entry name" value="IcmF-related"/>
    <property type="match status" value="1"/>
</dbReference>
<dbReference type="NCBIfam" id="TIGR03348">
    <property type="entry name" value="VI_IcmF"/>
    <property type="match status" value="1"/>
</dbReference>
<feature type="domain" description="Type VI secretion system component TssM1 helical" evidence="6">
    <location>
        <begin position="793"/>
        <end position="853"/>
    </location>
</feature>
<proteinExistence type="predicted"/>
<feature type="compositionally biased region" description="Low complexity" evidence="1">
    <location>
        <begin position="1"/>
        <end position="21"/>
    </location>
</feature>
<dbReference type="PANTHER" id="PTHR36153">
    <property type="entry name" value="INNER MEMBRANE PROTEIN-RELATED"/>
    <property type="match status" value="1"/>
</dbReference>
<dbReference type="EMBL" id="JARJLM010000247">
    <property type="protein sequence ID" value="MDF3834088.1"/>
    <property type="molecule type" value="Genomic_DNA"/>
</dbReference>
<name>A0ABT6ANW5_9BURK</name>
<feature type="transmembrane region" description="Helical" evidence="2">
    <location>
        <begin position="287"/>
        <end position="309"/>
    </location>
</feature>
<dbReference type="InterPro" id="IPR017731">
    <property type="entry name" value="TssM1-like"/>
</dbReference>
<keyword evidence="8" id="KW-1185">Reference proteome</keyword>
<protein>
    <submittedName>
        <fullName evidence="7">Type VI secretion system membrane subunit TssM</fullName>
    </submittedName>
</protein>
<evidence type="ECO:0000259" key="5">
    <source>
        <dbReference type="Pfam" id="PF14331"/>
    </source>
</evidence>
<dbReference type="InterPro" id="IPR053156">
    <property type="entry name" value="T6SS_TssM-like"/>
</dbReference>
<dbReference type="InterPro" id="IPR010623">
    <property type="entry name" value="IcmF_C"/>
</dbReference>
<feature type="compositionally biased region" description="Low complexity" evidence="1">
    <location>
        <begin position="671"/>
        <end position="685"/>
    </location>
</feature>
<feature type="compositionally biased region" description="Basic and acidic residues" evidence="1">
    <location>
        <begin position="657"/>
        <end position="670"/>
    </location>
</feature>
<evidence type="ECO:0000313" key="8">
    <source>
        <dbReference type="Proteomes" id="UP001216674"/>
    </source>
</evidence>
<feature type="domain" description="Type VI secretion system IcmF C-terminal" evidence="3">
    <location>
        <begin position="897"/>
        <end position="1003"/>
    </location>
</feature>
<dbReference type="Pfam" id="PF14331">
    <property type="entry name" value="IcmF-related_N"/>
    <property type="match status" value="1"/>
</dbReference>